<dbReference type="OrthoDB" id="9813836at2"/>
<dbReference type="EC" id="3.4.21.-" evidence="9"/>
<keyword evidence="6" id="KW-0720">Serine protease</keyword>
<dbReference type="PRINTS" id="PR00722">
    <property type="entry name" value="CHYMOTRYPSIN"/>
</dbReference>
<dbReference type="AlphaFoldDB" id="R9PGX9"/>
<gene>
    <name evidence="9" type="ORF">AALB_0710</name>
</gene>
<sequence length="320" mass="34104">MLISRKAAGGLLALTLFSGASFASSDLAVPYVVGGEDAPKGAYPWMAQLKAGSSHCGAVLINEQWLLSAAHCTFDQYEEGQHTQAEDIIAFIGEDEFNYSYDDGLPMAEVCQHPDYVDFDNTEEGKVSGDYDLVLIRLADATSITPITINQSAIFDQYSPGFGLRVIGYGRVNNDADNPEYLDELQQADLSLTSASECSQFYGAEWLSDQMFCADSNIADSCSGDSGGPLFIDEGTQYKLAGIVSWGTRSCANAPGVYADVGKLSGWINQVIQASEAERADPSLCSQLAAVPRPSSGGGAAGGLGLIALLVLRRFRKTKN</sequence>
<evidence type="ECO:0000256" key="4">
    <source>
        <dbReference type="ARBA" id="ARBA00022801"/>
    </source>
</evidence>
<name>R9PGX9_AGAAL</name>
<reference evidence="9" key="1">
    <citation type="journal article" date="2013" name="Genome Announc.">
        <title>Draft Genome Sequence of Agarivorans albus Strain MKT 106T, an Agarolytic Marine Bacterium.</title>
        <authorList>
            <person name="Yasuike M."/>
            <person name="Nakamura Y."/>
            <person name="Kai W."/>
            <person name="Fujiwara A."/>
            <person name="Fukui Y."/>
            <person name="Satomi M."/>
            <person name="Sano M."/>
        </authorList>
    </citation>
    <scope>NUCLEOTIDE SEQUENCE [LARGE SCALE GENOMIC DNA]</scope>
</reference>
<dbReference type="GO" id="GO:0004252">
    <property type="term" value="F:serine-type endopeptidase activity"/>
    <property type="evidence" value="ECO:0007669"/>
    <property type="project" value="InterPro"/>
</dbReference>
<dbReference type="InterPro" id="IPR018114">
    <property type="entry name" value="TRYPSIN_HIS"/>
</dbReference>
<keyword evidence="3 6" id="KW-0645">Protease</keyword>
<keyword evidence="7" id="KW-0732">Signal</keyword>
<evidence type="ECO:0000256" key="7">
    <source>
        <dbReference type="SAM" id="SignalP"/>
    </source>
</evidence>
<feature type="domain" description="Peptidase S1" evidence="8">
    <location>
        <begin position="32"/>
        <end position="273"/>
    </location>
</feature>
<dbReference type="SUPFAM" id="SSF50494">
    <property type="entry name" value="Trypsin-like serine proteases"/>
    <property type="match status" value="1"/>
</dbReference>
<protein>
    <submittedName>
        <fullName evidence="9">Transmembrane protease</fullName>
        <ecNumber evidence="9">3.4.21.-</ecNumber>
    </submittedName>
</protein>
<dbReference type="Pfam" id="PF00089">
    <property type="entry name" value="Trypsin"/>
    <property type="match status" value="1"/>
</dbReference>
<keyword evidence="4 6" id="KW-0378">Hydrolase</keyword>
<dbReference type="EMBL" id="BARX01000003">
    <property type="protein sequence ID" value="GAD00630.1"/>
    <property type="molecule type" value="Genomic_DNA"/>
</dbReference>
<dbReference type="GO" id="GO:0005615">
    <property type="term" value="C:extracellular space"/>
    <property type="evidence" value="ECO:0007669"/>
    <property type="project" value="TreeGrafter"/>
</dbReference>
<comment type="caution">
    <text evidence="9">The sequence shown here is derived from an EMBL/GenBank/DDBJ whole genome shotgun (WGS) entry which is preliminary data.</text>
</comment>
<accession>R9PGX9</accession>
<dbReference type="SMART" id="SM00020">
    <property type="entry name" value="Tryp_SPc"/>
    <property type="match status" value="1"/>
</dbReference>
<dbReference type="InterPro" id="IPR033116">
    <property type="entry name" value="TRYPSIN_SER"/>
</dbReference>
<keyword evidence="2" id="KW-0964">Secreted</keyword>
<evidence type="ECO:0000256" key="5">
    <source>
        <dbReference type="ARBA" id="ARBA00023157"/>
    </source>
</evidence>
<dbReference type="PANTHER" id="PTHR24264:SF65">
    <property type="entry name" value="SRCR DOMAIN-CONTAINING PROTEIN"/>
    <property type="match status" value="1"/>
</dbReference>
<dbReference type="CDD" id="cd00190">
    <property type="entry name" value="Tryp_SPc"/>
    <property type="match status" value="1"/>
</dbReference>
<dbReference type="GO" id="GO:0006508">
    <property type="term" value="P:proteolysis"/>
    <property type="evidence" value="ECO:0007669"/>
    <property type="project" value="UniProtKB-KW"/>
</dbReference>
<keyword evidence="9" id="KW-0472">Membrane</keyword>
<dbReference type="RefSeq" id="WP_016400398.1">
    <property type="nucleotide sequence ID" value="NZ_BARX01000003.1"/>
</dbReference>
<dbReference type="PANTHER" id="PTHR24264">
    <property type="entry name" value="TRYPSIN-RELATED"/>
    <property type="match status" value="1"/>
</dbReference>
<organism evidence="9 10">
    <name type="scientific">Agarivorans albus MKT 106</name>
    <dbReference type="NCBI Taxonomy" id="1331007"/>
    <lineage>
        <taxon>Bacteria</taxon>
        <taxon>Pseudomonadati</taxon>
        <taxon>Pseudomonadota</taxon>
        <taxon>Gammaproteobacteria</taxon>
        <taxon>Alteromonadales</taxon>
        <taxon>Alteromonadaceae</taxon>
        <taxon>Agarivorans</taxon>
    </lineage>
</organism>
<dbReference type="InterPro" id="IPR001314">
    <property type="entry name" value="Peptidase_S1A"/>
</dbReference>
<keyword evidence="5" id="KW-1015">Disulfide bond</keyword>
<evidence type="ECO:0000259" key="8">
    <source>
        <dbReference type="PROSITE" id="PS50240"/>
    </source>
</evidence>
<dbReference type="InterPro" id="IPR043504">
    <property type="entry name" value="Peptidase_S1_PA_chymotrypsin"/>
</dbReference>
<dbReference type="InterPro" id="IPR001254">
    <property type="entry name" value="Trypsin_dom"/>
</dbReference>
<evidence type="ECO:0000256" key="6">
    <source>
        <dbReference type="RuleBase" id="RU363034"/>
    </source>
</evidence>
<dbReference type="Proteomes" id="UP000014461">
    <property type="component" value="Unassembled WGS sequence"/>
</dbReference>
<dbReference type="PROSITE" id="PS00135">
    <property type="entry name" value="TRYPSIN_SER"/>
    <property type="match status" value="1"/>
</dbReference>
<dbReference type="STRING" id="1331007.AALB_0710"/>
<evidence type="ECO:0000313" key="10">
    <source>
        <dbReference type="Proteomes" id="UP000014461"/>
    </source>
</evidence>
<evidence type="ECO:0000313" key="9">
    <source>
        <dbReference type="EMBL" id="GAD00630.1"/>
    </source>
</evidence>
<dbReference type="Gene3D" id="2.40.10.10">
    <property type="entry name" value="Trypsin-like serine proteases"/>
    <property type="match status" value="1"/>
</dbReference>
<proteinExistence type="predicted"/>
<comment type="subcellular location">
    <subcellularLocation>
        <location evidence="1">Secreted</location>
    </subcellularLocation>
</comment>
<keyword evidence="10" id="KW-1185">Reference proteome</keyword>
<dbReference type="InterPro" id="IPR050127">
    <property type="entry name" value="Serine_Proteases_S1"/>
</dbReference>
<keyword evidence="9" id="KW-0812">Transmembrane</keyword>
<dbReference type="PROSITE" id="PS00134">
    <property type="entry name" value="TRYPSIN_HIS"/>
    <property type="match status" value="1"/>
</dbReference>
<evidence type="ECO:0000256" key="1">
    <source>
        <dbReference type="ARBA" id="ARBA00004613"/>
    </source>
</evidence>
<evidence type="ECO:0000256" key="2">
    <source>
        <dbReference type="ARBA" id="ARBA00022525"/>
    </source>
</evidence>
<dbReference type="InterPro" id="IPR009003">
    <property type="entry name" value="Peptidase_S1_PA"/>
</dbReference>
<evidence type="ECO:0000256" key="3">
    <source>
        <dbReference type="ARBA" id="ARBA00022670"/>
    </source>
</evidence>
<feature type="signal peptide" evidence="7">
    <location>
        <begin position="1"/>
        <end position="23"/>
    </location>
</feature>
<feature type="chain" id="PRO_5004478251" evidence="7">
    <location>
        <begin position="24"/>
        <end position="320"/>
    </location>
</feature>
<dbReference type="PROSITE" id="PS50240">
    <property type="entry name" value="TRYPSIN_DOM"/>
    <property type="match status" value="1"/>
</dbReference>